<evidence type="ECO:0000313" key="2">
    <source>
        <dbReference type="EMBL" id="PTL37451.1"/>
    </source>
</evidence>
<gene>
    <name evidence="2" type="ORF">C6Y45_16380</name>
</gene>
<dbReference type="Pfam" id="PF17261">
    <property type="entry name" value="DUF5327"/>
    <property type="match status" value="1"/>
</dbReference>
<evidence type="ECO:0000313" key="3">
    <source>
        <dbReference type="Proteomes" id="UP000240509"/>
    </source>
</evidence>
<organism evidence="2 3">
    <name type="scientific">Alkalicoccus saliphilus</name>
    <dbReference type="NCBI Taxonomy" id="200989"/>
    <lineage>
        <taxon>Bacteria</taxon>
        <taxon>Bacillati</taxon>
        <taxon>Bacillota</taxon>
        <taxon>Bacilli</taxon>
        <taxon>Bacillales</taxon>
        <taxon>Bacillaceae</taxon>
        <taxon>Alkalicoccus</taxon>
    </lineage>
</organism>
<dbReference type="RefSeq" id="WP_107586302.1">
    <property type="nucleotide sequence ID" value="NZ_PZJJ01000050.1"/>
</dbReference>
<dbReference type="AlphaFoldDB" id="A0A2T4U224"/>
<reference evidence="2 3" key="1">
    <citation type="submission" date="2018-03" db="EMBL/GenBank/DDBJ databases">
        <title>Alkalicoccus saliphilus sp. nov., isolated from a mineral pool.</title>
        <authorList>
            <person name="Zhao B."/>
        </authorList>
    </citation>
    <scope>NUCLEOTIDE SEQUENCE [LARGE SCALE GENOMIC DNA]</scope>
    <source>
        <strain evidence="2 3">6AG</strain>
    </source>
</reference>
<comment type="caution">
    <text evidence="2">The sequence shown here is derived from an EMBL/GenBank/DDBJ whole genome shotgun (WGS) entry which is preliminary data.</text>
</comment>
<name>A0A2T4U224_9BACI</name>
<feature type="compositionally biased region" description="Basic and acidic residues" evidence="1">
    <location>
        <begin position="70"/>
        <end position="85"/>
    </location>
</feature>
<dbReference type="EMBL" id="PZJJ01000050">
    <property type="protein sequence ID" value="PTL37451.1"/>
    <property type="molecule type" value="Genomic_DNA"/>
</dbReference>
<sequence length="100" mass="11452">MEIPAKLVIQKMEAELSRLKESIDHPEAASSYREHAQSIKTYCELLLETQHTGTHYKSEKVRYASPQDVTSRRPAEESPKKRETIYDNGDEPASDSLLDF</sequence>
<evidence type="ECO:0008006" key="4">
    <source>
        <dbReference type="Google" id="ProtNLM"/>
    </source>
</evidence>
<protein>
    <recommendedName>
        <fullName evidence="4">YwdI family protein</fullName>
    </recommendedName>
</protein>
<dbReference type="Proteomes" id="UP000240509">
    <property type="component" value="Unassembled WGS sequence"/>
</dbReference>
<keyword evidence="3" id="KW-1185">Reference proteome</keyword>
<feature type="region of interest" description="Disordered" evidence="1">
    <location>
        <begin position="57"/>
        <end position="100"/>
    </location>
</feature>
<dbReference type="OrthoDB" id="2884526at2"/>
<evidence type="ECO:0000256" key="1">
    <source>
        <dbReference type="SAM" id="MobiDB-lite"/>
    </source>
</evidence>
<dbReference type="InterPro" id="IPR035218">
    <property type="entry name" value="DUF5327"/>
</dbReference>
<proteinExistence type="predicted"/>
<accession>A0A2T4U224</accession>